<keyword evidence="3" id="KW-1185">Reference proteome</keyword>
<sequence length="173" mass="18662">MVGSGIFFMLSSMYGVSIGRGVALCPNAAVDEEGTIRPLTSYTSMLSIKHLHVTRIECDVVEANRALLKVPDRKGAHATDSMARWDSADFAISDPESILLELPPSTVNVAAMMRLSINYRSVSACVFANVANMDEIWLSLIMSSGCAVDLSAISQPTSSDCRCQWWPVVTSVG</sequence>
<dbReference type="AlphaFoldDB" id="A0A4C1YEP2"/>
<evidence type="ECO:0000256" key="1">
    <source>
        <dbReference type="SAM" id="SignalP"/>
    </source>
</evidence>
<proteinExistence type="predicted"/>
<reference evidence="2 3" key="1">
    <citation type="journal article" date="2019" name="Commun. Biol.">
        <title>The bagworm genome reveals a unique fibroin gene that provides high tensile strength.</title>
        <authorList>
            <person name="Kono N."/>
            <person name="Nakamura H."/>
            <person name="Ohtoshi R."/>
            <person name="Tomita M."/>
            <person name="Numata K."/>
            <person name="Arakawa K."/>
        </authorList>
    </citation>
    <scope>NUCLEOTIDE SEQUENCE [LARGE SCALE GENOMIC DNA]</scope>
</reference>
<dbReference type="EMBL" id="BGZK01001176">
    <property type="protein sequence ID" value="GBP73510.1"/>
    <property type="molecule type" value="Genomic_DNA"/>
</dbReference>
<comment type="caution">
    <text evidence="2">The sequence shown here is derived from an EMBL/GenBank/DDBJ whole genome shotgun (WGS) entry which is preliminary data.</text>
</comment>
<feature type="signal peptide" evidence="1">
    <location>
        <begin position="1"/>
        <end position="19"/>
    </location>
</feature>
<feature type="chain" id="PRO_5020026307" evidence="1">
    <location>
        <begin position="20"/>
        <end position="173"/>
    </location>
</feature>
<evidence type="ECO:0000313" key="2">
    <source>
        <dbReference type="EMBL" id="GBP73510.1"/>
    </source>
</evidence>
<name>A0A4C1YEP2_EUMVA</name>
<keyword evidence="1" id="KW-0732">Signal</keyword>
<organism evidence="2 3">
    <name type="scientific">Eumeta variegata</name>
    <name type="common">Bagworm moth</name>
    <name type="synonym">Eumeta japonica</name>
    <dbReference type="NCBI Taxonomy" id="151549"/>
    <lineage>
        <taxon>Eukaryota</taxon>
        <taxon>Metazoa</taxon>
        <taxon>Ecdysozoa</taxon>
        <taxon>Arthropoda</taxon>
        <taxon>Hexapoda</taxon>
        <taxon>Insecta</taxon>
        <taxon>Pterygota</taxon>
        <taxon>Neoptera</taxon>
        <taxon>Endopterygota</taxon>
        <taxon>Lepidoptera</taxon>
        <taxon>Glossata</taxon>
        <taxon>Ditrysia</taxon>
        <taxon>Tineoidea</taxon>
        <taxon>Psychidae</taxon>
        <taxon>Oiketicinae</taxon>
        <taxon>Eumeta</taxon>
    </lineage>
</organism>
<protein>
    <submittedName>
        <fullName evidence="2">Uncharacterized protein</fullName>
    </submittedName>
</protein>
<dbReference type="Proteomes" id="UP000299102">
    <property type="component" value="Unassembled WGS sequence"/>
</dbReference>
<evidence type="ECO:0000313" key="3">
    <source>
        <dbReference type="Proteomes" id="UP000299102"/>
    </source>
</evidence>
<accession>A0A4C1YEP2</accession>
<gene>
    <name evidence="2" type="ORF">EVAR_57405_1</name>
</gene>